<comment type="caution">
    <text evidence="1">The sequence shown here is derived from an EMBL/GenBank/DDBJ whole genome shotgun (WGS) entry which is preliminary data.</text>
</comment>
<dbReference type="EMBL" id="JBBBZM010000093">
    <property type="protein sequence ID" value="KAL0634490.1"/>
    <property type="molecule type" value="Genomic_DNA"/>
</dbReference>
<reference evidence="1 2" key="1">
    <citation type="submission" date="2024-02" db="EMBL/GenBank/DDBJ databases">
        <title>Discinaceae phylogenomics.</title>
        <authorList>
            <person name="Dirks A.C."/>
            <person name="James T.Y."/>
        </authorList>
    </citation>
    <scope>NUCLEOTIDE SEQUENCE [LARGE SCALE GENOMIC DNA]</scope>
    <source>
        <strain evidence="1 2">ACD0624</strain>
    </source>
</reference>
<evidence type="ECO:0000313" key="1">
    <source>
        <dbReference type="EMBL" id="KAL0634490.1"/>
    </source>
</evidence>
<keyword evidence="2" id="KW-1185">Reference proteome</keyword>
<gene>
    <name evidence="1" type="ORF">Q9L58_006579</name>
</gene>
<evidence type="ECO:0000313" key="2">
    <source>
        <dbReference type="Proteomes" id="UP001447188"/>
    </source>
</evidence>
<name>A0ABR3GEZ1_9PEZI</name>
<protein>
    <submittedName>
        <fullName evidence="1">Uncharacterized protein</fullName>
    </submittedName>
</protein>
<proteinExistence type="predicted"/>
<accession>A0ABR3GEZ1</accession>
<sequence>MSAPATDVAPVDQTAAPAVVPQTNEQKAKAFAEKHGVVNKVKAMIYKKLGLKPKAATAAH</sequence>
<organism evidence="1 2">
    <name type="scientific">Discina gigas</name>
    <dbReference type="NCBI Taxonomy" id="1032678"/>
    <lineage>
        <taxon>Eukaryota</taxon>
        <taxon>Fungi</taxon>
        <taxon>Dikarya</taxon>
        <taxon>Ascomycota</taxon>
        <taxon>Pezizomycotina</taxon>
        <taxon>Pezizomycetes</taxon>
        <taxon>Pezizales</taxon>
        <taxon>Discinaceae</taxon>
        <taxon>Discina</taxon>
    </lineage>
</organism>
<dbReference type="Proteomes" id="UP001447188">
    <property type="component" value="Unassembled WGS sequence"/>
</dbReference>